<feature type="domain" description="Ig-like" evidence="1">
    <location>
        <begin position="403"/>
        <end position="501"/>
    </location>
</feature>
<accession>A0AB34HUI5</accession>
<dbReference type="FunFam" id="2.60.40.10:FF:000130">
    <property type="entry name" value="Hemicentin 1"/>
    <property type="match status" value="1"/>
</dbReference>
<dbReference type="InterPro" id="IPR013098">
    <property type="entry name" value="Ig_I-set"/>
</dbReference>
<feature type="domain" description="Ig-like" evidence="1">
    <location>
        <begin position="150"/>
        <end position="261"/>
    </location>
</feature>
<protein>
    <recommendedName>
        <fullName evidence="1">Ig-like domain-containing protein</fullName>
    </recommendedName>
</protein>
<name>A0AB34HUI5_ESCRO</name>
<dbReference type="PROSITE" id="PS50835">
    <property type="entry name" value="IG_LIKE"/>
    <property type="match status" value="8"/>
</dbReference>
<dbReference type="InterPro" id="IPR036179">
    <property type="entry name" value="Ig-like_dom_sf"/>
</dbReference>
<dbReference type="InterPro" id="IPR003599">
    <property type="entry name" value="Ig_sub"/>
</dbReference>
<dbReference type="Pfam" id="PF07679">
    <property type="entry name" value="I-set"/>
    <property type="match status" value="6"/>
</dbReference>
<feature type="domain" description="Ig-like" evidence="1">
    <location>
        <begin position="772"/>
        <end position="828"/>
    </location>
</feature>
<dbReference type="SUPFAM" id="SSF48726">
    <property type="entry name" value="Immunoglobulin"/>
    <property type="match status" value="9"/>
</dbReference>
<evidence type="ECO:0000313" key="2">
    <source>
        <dbReference type="EMBL" id="KAJ8794800.1"/>
    </source>
</evidence>
<evidence type="ECO:0000313" key="3">
    <source>
        <dbReference type="Proteomes" id="UP001159641"/>
    </source>
</evidence>
<dbReference type="GO" id="GO:0030424">
    <property type="term" value="C:axon"/>
    <property type="evidence" value="ECO:0007669"/>
    <property type="project" value="TreeGrafter"/>
</dbReference>
<dbReference type="InterPro" id="IPR050958">
    <property type="entry name" value="Cell_Adh-Cytoskel_Orgn"/>
</dbReference>
<dbReference type="FunFam" id="2.60.40.10:FF:000594">
    <property type="entry name" value="Hemicentin 1"/>
    <property type="match status" value="1"/>
</dbReference>
<dbReference type="Gene3D" id="2.60.40.10">
    <property type="entry name" value="Immunoglobulins"/>
    <property type="match status" value="9"/>
</dbReference>
<dbReference type="GO" id="GO:0007156">
    <property type="term" value="P:homophilic cell adhesion via plasma membrane adhesion molecules"/>
    <property type="evidence" value="ECO:0007669"/>
    <property type="project" value="TreeGrafter"/>
</dbReference>
<dbReference type="GO" id="GO:0043025">
    <property type="term" value="C:neuronal cell body"/>
    <property type="evidence" value="ECO:0007669"/>
    <property type="project" value="TreeGrafter"/>
</dbReference>
<keyword evidence="3" id="KW-1185">Reference proteome</keyword>
<dbReference type="InterPro" id="IPR003598">
    <property type="entry name" value="Ig_sub2"/>
</dbReference>
<dbReference type="PANTHER" id="PTHR45080">
    <property type="entry name" value="CONTACTIN 5"/>
    <property type="match status" value="1"/>
</dbReference>
<dbReference type="Proteomes" id="UP001159641">
    <property type="component" value="Unassembled WGS sequence"/>
</dbReference>
<dbReference type="Pfam" id="PF13927">
    <property type="entry name" value="Ig_3"/>
    <property type="match status" value="2"/>
</dbReference>
<feature type="domain" description="Ig-like" evidence="1">
    <location>
        <begin position="295"/>
        <end position="386"/>
    </location>
</feature>
<sequence length="828" mass="90582">SPVLADSAGRVRTLSGGRQLQISIAEESDAGLYTCVASNVAGTAKKDYSLQVYIRPTIANSGNHPTEIIVTRGKSISLECEVEGIPQPTVTWMKEGRPLTKGRGMEVTDEGHILQLKNVHVSDTGRYVCVAVNIAGMTDRKYDLSVHTPPSIIGNHRTPENISVVEKNSVSLTCEAAGIPLPSIAWLKDGWPVNFSSSLRILSALHSKLVKLQISFCVTWWFASPGGRTLRLMQTRMEDAGQYTCVVRNAAGEERKTFGLSVLVPPHIVGENTFEDVKVKEKQSVALTCEVTVSPTIAGVDSDGIPEDVTVILNSPTSLVCEAYSYPPATITWFKNGTPLESNRNIRILPGGRTLQILNAQKDSAGRYSCVATNEAGEMIKHYEVKVYSEDELDFDVNIQVPPSFHKLWEIGNMLDTGRSGEAKDVIINNPISLYCETNAAPPPTLTWYKDGHPLTSSDRVLILPGGRVLQIPRAKVEDAGRYMCVAVNEAGEDSLQYDVRVLLPPVIQGADSDLPEEVTVLVNKSMLVECLSSGSPTPRNSWQKDGQFLLEDEHHKFLSNGRILQILNTQITDIGRYVCIAENTAGSAKKYFNLNVHVPPSVIGPNPENLTVVVNNFISLTCEVSGFPPPDLSWLKNEQPIKLNTNALIVPVPPSIKDHGSESLSVVNVREGTSVSLECESNAVPPPVITWYKNGRMLTESTQLEILADGQMLHITKAEVHLLFLFVCHDSLVGLWKGELEVSDTGQYVCRAINVAGRDDKNFHLNVYVPPSIEGPEKEVIVETISNPVTLTCDATGIPPPMIAWLKNHKPIGNVAVHFFMTVFFCS</sequence>
<dbReference type="SMART" id="SM00409">
    <property type="entry name" value="IG"/>
    <property type="match status" value="7"/>
</dbReference>
<evidence type="ECO:0000259" key="1">
    <source>
        <dbReference type="PROSITE" id="PS50835"/>
    </source>
</evidence>
<dbReference type="GO" id="GO:0005886">
    <property type="term" value="C:plasma membrane"/>
    <property type="evidence" value="ECO:0007669"/>
    <property type="project" value="TreeGrafter"/>
</dbReference>
<dbReference type="CDD" id="cd00096">
    <property type="entry name" value="Ig"/>
    <property type="match status" value="1"/>
</dbReference>
<dbReference type="AlphaFoldDB" id="A0AB34HUI5"/>
<feature type="domain" description="Ig-like" evidence="1">
    <location>
        <begin position="56"/>
        <end position="145"/>
    </location>
</feature>
<dbReference type="GO" id="GO:0050808">
    <property type="term" value="P:synapse organization"/>
    <property type="evidence" value="ECO:0007669"/>
    <property type="project" value="TreeGrafter"/>
</dbReference>
<comment type="caution">
    <text evidence="2">The sequence shown here is derived from an EMBL/GenBank/DDBJ whole genome shotgun (WGS) entry which is preliminary data.</text>
</comment>
<dbReference type="GO" id="GO:0008046">
    <property type="term" value="F:axon guidance receptor activity"/>
    <property type="evidence" value="ECO:0007669"/>
    <property type="project" value="TreeGrafter"/>
</dbReference>
<dbReference type="InterPro" id="IPR013783">
    <property type="entry name" value="Ig-like_fold"/>
</dbReference>
<dbReference type="FunFam" id="2.60.40.10:FF:000708">
    <property type="entry name" value="Hemicentin 1"/>
    <property type="match status" value="1"/>
</dbReference>
<feature type="non-terminal residue" evidence="2">
    <location>
        <position position="1"/>
    </location>
</feature>
<dbReference type="FunFam" id="2.60.40.10:FF:000285">
    <property type="entry name" value="Hemicentin 1"/>
    <property type="match status" value="1"/>
</dbReference>
<feature type="domain" description="Ig-like" evidence="1">
    <location>
        <begin position="600"/>
        <end position="638"/>
    </location>
</feature>
<dbReference type="PANTHER" id="PTHR45080:SF28">
    <property type="entry name" value="HEMICENTIN-2"/>
    <property type="match status" value="1"/>
</dbReference>
<dbReference type="SMART" id="SM00408">
    <property type="entry name" value="IGc2"/>
    <property type="match status" value="6"/>
</dbReference>
<organism evidence="2 3">
    <name type="scientific">Eschrichtius robustus</name>
    <name type="common">California gray whale</name>
    <name type="synonym">Eschrichtius gibbosus</name>
    <dbReference type="NCBI Taxonomy" id="9764"/>
    <lineage>
        <taxon>Eukaryota</taxon>
        <taxon>Metazoa</taxon>
        <taxon>Chordata</taxon>
        <taxon>Craniata</taxon>
        <taxon>Vertebrata</taxon>
        <taxon>Euteleostomi</taxon>
        <taxon>Mammalia</taxon>
        <taxon>Eutheria</taxon>
        <taxon>Laurasiatheria</taxon>
        <taxon>Artiodactyla</taxon>
        <taxon>Whippomorpha</taxon>
        <taxon>Cetacea</taxon>
        <taxon>Mysticeti</taxon>
        <taxon>Eschrichtiidae</taxon>
        <taxon>Eschrichtius</taxon>
    </lineage>
</organism>
<gene>
    <name evidence="2" type="ORF">J1605_018793</name>
</gene>
<dbReference type="EMBL" id="JAIQCJ010000702">
    <property type="protein sequence ID" value="KAJ8794800.1"/>
    <property type="molecule type" value="Genomic_DNA"/>
</dbReference>
<reference evidence="2 3" key="1">
    <citation type="submission" date="2022-11" db="EMBL/GenBank/DDBJ databases">
        <title>Whole genome sequence of Eschrichtius robustus ER-17-0199.</title>
        <authorList>
            <person name="Bruniche-Olsen A."/>
            <person name="Black A.N."/>
            <person name="Fields C.J."/>
            <person name="Walden K."/>
            <person name="Dewoody J.A."/>
        </authorList>
    </citation>
    <scope>NUCLEOTIDE SEQUENCE [LARGE SCALE GENOMIC DNA]</scope>
    <source>
        <strain evidence="2">ER-17-0199</strain>
        <tissue evidence="2">Blubber</tissue>
    </source>
</reference>
<dbReference type="InterPro" id="IPR007110">
    <property type="entry name" value="Ig-like_dom"/>
</dbReference>
<feature type="domain" description="Ig-like" evidence="1">
    <location>
        <begin position="505"/>
        <end position="596"/>
    </location>
</feature>
<proteinExistence type="predicted"/>
<dbReference type="FunFam" id="2.60.40.10:FF:001313">
    <property type="entry name" value="Hemicentin 1"/>
    <property type="match status" value="1"/>
</dbReference>
<feature type="domain" description="Ig-like" evidence="1">
    <location>
        <begin position="655"/>
        <end position="767"/>
    </location>
</feature>